<dbReference type="AlphaFoldDB" id="A0A8H5M4Y7"/>
<keyword evidence="3 7" id="KW-1133">Transmembrane helix</keyword>
<dbReference type="Pfam" id="PF04144">
    <property type="entry name" value="SCAMP"/>
    <property type="match status" value="1"/>
</dbReference>
<dbReference type="Proteomes" id="UP000565441">
    <property type="component" value="Unassembled WGS sequence"/>
</dbReference>
<dbReference type="PANTHER" id="PTHR10687">
    <property type="entry name" value="SECRETORY CARRIER-ASSOCIATED MEMBRANE PROTEIN SCAMP"/>
    <property type="match status" value="1"/>
</dbReference>
<evidence type="ECO:0000256" key="1">
    <source>
        <dbReference type="ARBA" id="ARBA00004141"/>
    </source>
</evidence>
<reference evidence="8 9" key="1">
    <citation type="journal article" date="2020" name="ISME J.">
        <title>Uncovering the hidden diversity of litter-decomposition mechanisms in mushroom-forming fungi.</title>
        <authorList>
            <person name="Floudas D."/>
            <person name="Bentzer J."/>
            <person name="Ahren D."/>
            <person name="Johansson T."/>
            <person name="Persson P."/>
            <person name="Tunlid A."/>
        </authorList>
    </citation>
    <scope>NUCLEOTIDE SEQUENCE [LARGE SCALE GENOMIC DNA]</scope>
    <source>
        <strain evidence="8 9">CBS 661.87</strain>
    </source>
</reference>
<proteinExistence type="predicted"/>
<feature type="compositionally biased region" description="Polar residues" evidence="6">
    <location>
        <begin position="24"/>
        <end position="36"/>
    </location>
</feature>
<name>A0A8H5M4Y7_9AGAR</name>
<feature type="transmembrane region" description="Helical" evidence="7">
    <location>
        <begin position="205"/>
        <end position="222"/>
    </location>
</feature>
<accession>A0A8H5M4Y7</accession>
<evidence type="ECO:0000313" key="9">
    <source>
        <dbReference type="Proteomes" id="UP000565441"/>
    </source>
</evidence>
<evidence type="ECO:0000256" key="5">
    <source>
        <dbReference type="SAM" id="Coils"/>
    </source>
</evidence>
<feature type="transmembrane region" description="Helical" evidence="7">
    <location>
        <begin position="135"/>
        <end position="152"/>
    </location>
</feature>
<comment type="subcellular location">
    <subcellularLocation>
        <location evidence="1">Membrane</location>
        <topology evidence="1">Multi-pass membrane protein</topology>
    </subcellularLocation>
</comment>
<feature type="transmembrane region" description="Helical" evidence="7">
    <location>
        <begin position="164"/>
        <end position="185"/>
    </location>
</feature>
<evidence type="ECO:0000256" key="4">
    <source>
        <dbReference type="ARBA" id="ARBA00023136"/>
    </source>
</evidence>
<keyword evidence="5" id="KW-0175">Coiled coil</keyword>
<protein>
    <recommendedName>
        <fullName evidence="10">Scamp-domain-containing protein</fullName>
    </recommendedName>
</protein>
<feature type="compositionally biased region" description="Polar residues" evidence="6">
    <location>
        <begin position="1"/>
        <end position="17"/>
    </location>
</feature>
<dbReference type="OrthoDB" id="242866at2759"/>
<dbReference type="GO" id="GO:0055038">
    <property type="term" value="C:recycling endosome membrane"/>
    <property type="evidence" value="ECO:0007669"/>
    <property type="project" value="TreeGrafter"/>
</dbReference>
<dbReference type="GO" id="GO:0015031">
    <property type="term" value="P:protein transport"/>
    <property type="evidence" value="ECO:0007669"/>
    <property type="project" value="InterPro"/>
</dbReference>
<organism evidence="8 9">
    <name type="scientific">Tricholomella constricta</name>
    <dbReference type="NCBI Taxonomy" id="117010"/>
    <lineage>
        <taxon>Eukaryota</taxon>
        <taxon>Fungi</taxon>
        <taxon>Dikarya</taxon>
        <taxon>Basidiomycota</taxon>
        <taxon>Agaricomycotina</taxon>
        <taxon>Agaricomycetes</taxon>
        <taxon>Agaricomycetidae</taxon>
        <taxon>Agaricales</taxon>
        <taxon>Tricholomatineae</taxon>
        <taxon>Lyophyllaceae</taxon>
        <taxon>Tricholomella</taxon>
    </lineage>
</organism>
<evidence type="ECO:0000313" key="8">
    <source>
        <dbReference type="EMBL" id="KAF5380901.1"/>
    </source>
</evidence>
<evidence type="ECO:0000256" key="7">
    <source>
        <dbReference type="SAM" id="Phobius"/>
    </source>
</evidence>
<gene>
    <name evidence="8" type="ORF">D9615_004001</name>
</gene>
<feature type="coiled-coil region" evidence="5">
    <location>
        <begin position="41"/>
        <end position="68"/>
    </location>
</feature>
<keyword evidence="4 7" id="KW-0472">Membrane</keyword>
<evidence type="ECO:0000256" key="6">
    <source>
        <dbReference type="SAM" id="MobiDB-lite"/>
    </source>
</evidence>
<feature type="region of interest" description="Disordered" evidence="6">
    <location>
        <begin position="1"/>
        <end position="40"/>
    </location>
</feature>
<dbReference type="PANTHER" id="PTHR10687:SF90">
    <property type="entry name" value="SECRETORY CARRIER MEMBRANE PROTEIN"/>
    <property type="match status" value="1"/>
</dbReference>
<comment type="caution">
    <text evidence="8">The sequence shown here is derived from an EMBL/GenBank/DDBJ whole genome shotgun (WGS) entry which is preliminary data.</text>
</comment>
<feature type="transmembrane region" description="Helical" evidence="7">
    <location>
        <begin position="102"/>
        <end position="123"/>
    </location>
</feature>
<sequence>MTDYTHNPFASTHSLDTNPFDDPSTPTQYQSQTSAAEASRLEEIRRREADLERREQELNAKANNLRRHGKANWPPFFPLIFHSIKDEIPEASQPLITRLYQLWLVLFLTLIINMVACIFILLAGGEEGGRDLGASIGYLFLISVLSFLLWYRPIYNGYMKEQSLYYYFYFFFGGFHLLFSVYMIIGVPSTGAAGLIRTIQMFTKHYWAAAILGLVATIGWLIQGLGNAYYYRQIYAHHTAAGHTMEKAKAELATHGAKAYFTRG</sequence>
<keyword evidence="2 7" id="KW-0812">Transmembrane</keyword>
<evidence type="ECO:0008006" key="10">
    <source>
        <dbReference type="Google" id="ProtNLM"/>
    </source>
</evidence>
<keyword evidence="9" id="KW-1185">Reference proteome</keyword>
<evidence type="ECO:0000256" key="3">
    <source>
        <dbReference type="ARBA" id="ARBA00022989"/>
    </source>
</evidence>
<dbReference type="EMBL" id="JAACJP010000012">
    <property type="protein sequence ID" value="KAF5380901.1"/>
    <property type="molecule type" value="Genomic_DNA"/>
</dbReference>
<evidence type="ECO:0000256" key="2">
    <source>
        <dbReference type="ARBA" id="ARBA00022692"/>
    </source>
</evidence>
<dbReference type="InterPro" id="IPR007273">
    <property type="entry name" value="SCAMP"/>
</dbReference>
<dbReference type="GO" id="GO:0032588">
    <property type="term" value="C:trans-Golgi network membrane"/>
    <property type="evidence" value="ECO:0007669"/>
    <property type="project" value="TreeGrafter"/>
</dbReference>